<dbReference type="InterPro" id="IPR017703">
    <property type="entry name" value="YgfZ/GCV_T_CS"/>
</dbReference>
<evidence type="ECO:0000256" key="7">
    <source>
        <dbReference type="ARBA" id="ARBA00093625"/>
    </source>
</evidence>
<dbReference type="AlphaFoldDB" id="A0A5N5PIT7"/>
<dbReference type="EMBL" id="VFJC01000005">
    <property type="protein sequence ID" value="KAB5578933.1"/>
    <property type="molecule type" value="Genomic_DNA"/>
</dbReference>
<sequence>MAALLCGVLRVSHCARAYSGVIRRYSTVETVWTCHTLTHRALINIRGQDTHSYLQGLVTNDVRALEQSGHTALYTHLLNVQGRTLYDVIIYSLKESSDDPTSVLLECDSSVLNSITHHLNIYKIRRKVLVEACPGLSLWALLGLNTHCTHTAEGLGPESEPRPELRNGDGVVAMVQDPRTPLMGWRLITRNQENPAGIITACNHGNTDEYHRHRYKIGVPEGVRDLPPGEALPLESNLVFLNGISFSKGCYIGQELTARTHHTGVIRKRLMPLSLSVPVEDLPLGGAIESAQGKAAGKLRSGVGELGLGLVRLSHAKETLTVSSTQGEKVTLTASVPDWWPKDMKDKL</sequence>
<dbReference type="GO" id="GO:0016226">
    <property type="term" value="P:iron-sulfur cluster assembly"/>
    <property type="evidence" value="ECO:0007669"/>
    <property type="project" value="TreeGrafter"/>
</dbReference>
<dbReference type="InterPro" id="IPR045179">
    <property type="entry name" value="YgfZ/GcvT"/>
</dbReference>
<gene>
    <name evidence="9" type="ORF">PHYPO_G00188180</name>
</gene>
<evidence type="ECO:0000256" key="1">
    <source>
        <dbReference type="ARBA" id="ARBA00004173"/>
    </source>
</evidence>
<keyword evidence="10" id="KW-1185">Reference proteome</keyword>
<reference evidence="9 10" key="1">
    <citation type="submission" date="2019-06" db="EMBL/GenBank/DDBJ databases">
        <title>A chromosome-scale genome assembly of the striped catfish, Pangasianodon hypophthalmus.</title>
        <authorList>
            <person name="Wen M."/>
            <person name="Zahm M."/>
            <person name="Roques C."/>
            <person name="Cabau C."/>
            <person name="Klopp C."/>
            <person name="Donnadieu C."/>
            <person name="Jouanno E."/>
            <person name="Avarre J.-C."/>
            <person name="Campet M."/>
            <person name="Ha T.T.T."/>
            <person name="Dugue R."/>
            <person name="Lampietro C."/>
            <person name="Louis A."/>
            <person name="Herpin A."/>
            <person name="Echchiki A."/>
            <person name="Berthelot C."/>
            <person name="Parey E."/>
            <person name="Roest-Crollius H."/>
            <person name="Braasch I."/>
            <person name="Postlethwait J."/>
            <person name="Bobe J."/>
            <person name="Montfort J."/>
            <person name="Bouchez O."/>
            <person name="Begum T."/>
            <person name="Schartl M."/>
            <person name="Guiguen Y."/>
        </authorList>
    </citation>
    <scope>NUCLEOTIDE SEQUENCE [LARGE SCALE GENOMIC DNA]</scope>
    <source>
        <strain evidence="9 10">Indonesia</strain>
        <tissue evidence="9">Blood</tissue>
    </source>
</reference>
<keyword evidence="4" id="KW-0350">Heme biosynthesis</keyword>
<comment type="subcellular location">
    <subcellularLocation>
        <location evidence="1">Mitochondrion</location>
    </subcellularLocation>
</comment>
<dbReference type="SUPFAM" id="SSF103025">
    <property type="entry name" value="Folate-binding domain"/>
    <property type="match status" value="1"/>
</dbReference>
<evidence type="ECO:0000256" key="6">
    <source>
        <dbReference type="ARBA" id="ARBA00093447"/>
    </source>
</evidence>
<proteinExistence type="inferred from homology"/>
<protein>
    <recommendedName>
        <fullName evidence="7">Iron-sulfur cluster assembly factor IBA57, mitochondrial</fullName>
    </recommendedName>
    <alternativeName>
        <fullName evidence="5">Iron-sulfur cluster assembly factor homolog</fullName>
    </alternativeName>
</protein>
<feature type="domain" description="CAF17 C-terminal" evidence="8">
    <location>
        <begin position="267"/>
        <end position="342"/>
    </location>
</feature>
<evidence type="ECO:0000313" key="9">
    <source>
        <dbReference type="EMBL" id="KAB5578933.1"/>
    </source>
</evidence>
<evidence type="ECO:0000256" key="4">
    <source>
        <dbReference type="ARBA" id="ARBA00023133"/>
    </source>
</evidence>
<dbReference type="PANTHER" id="PTHR22602:SF0">
    <property type="entry name" value="TRANSFERASE CAF17, MITOCHONDRIAL-RELATED"/>
    <property type="match status" value="1"/>
</dbReference>
<dbReference type="Pfam" id="PF25455">
    <property type="entry name" value="Beta-barrel_CAF17_C"/>
    <property type="match status" value="1"/>
</dbReference>
<evidence type="ECO:0000256" key="5">
    <source>
        <dbReference type="ARBA" id="ARBA00075513"/>
    </source>
</evidence>
<name>A0A5N5PIT7_PANHP</name>
<comment type="similarity">
    <text evidence="6">Belongs to the GcvT family. CAF17/IBA57 subfamily.</text>
</comment>
<comment type="caution">
    <text evidence="9">The sequence shown here is derived from an EMBL/GenBank/DDBJ whole genome shotgun (WGS) entry which is preliminary data.</text>
</comment>
<keyword evidence="2" id="KW-0809">Transit peptide</keyword>
<dbReference type="InterPro" id="IPR027266">
    <property type="entry name" value="TrmE/GcvT-like"/>
</dbReference>
<organism evidence="9 10">
    <name type="scientific">Pangasianodon hypophthalmus</name>
    <name type="common">Striped catfish</name>
    <name type="synonym">Helicophagus hypophthalmus</name>
    <dbReference type="NCBI Taxonomy" id="310915"/>
    <lineage>
        <taxon>Eukaryota</taxon>
        <taxon>Metazoa</taxon>
        <taxon>Chordata</taxon>
        <taxon>Craniata</taxon>
        <taxon>Vertebrata</taxon>
        <taxon>Euteleostomi</taxon>
        <taxon>Actinopterygii</taxon>
        <taxon>Neopterygii</taxon>
        <taxon>Teleostei</taxon>
        <taxon>Ostariophysi</taxon>
        <taxon>Siluriformes</taxon>
        <taxon>Pangasiidae</taxon>
        <taxon>Pangasianodon</taxon>
    </lineage>
</organism>
<dbReference type="InterPro" id="IPR057460">
    <property type="entry name" value="CAF17_C"/>
</dbReference>
<accession>A0A5N5PIT7</accession>
<evidence type="ECO:0000256" key="3">
    <source>
        <dbReference type="ARBA" id="ARBA00023128"/>
    </source>
</evidence>
<dbReference type="GO" id="GO:0005759">
    <property type="term" value="C:mitochondrial matrix"/>
    <property type="evidence" value="ECO:0007669"/>
    <property type="project" value="TreeGrafter"/>
</dbReference>
<evidence type="ECO:0000313" key="10">
    <source>
        <dbReference type="Proteomes" id="UP000327468"/>
    </source>
</evidence>
<dbReference type="NCBIfam" id="TIGR03317">
    <property type="entry name" value="ygfZ_signature"/>
    <property type="match status" value="1"/>
</dbReference>
<dbReference type="Proteomes" id="UP000327468">
    <property type="component" value="Chromosome 4"/>
</dbReference>
<keyword evidence="3" id="KW-0496">Mitochondrion</keyword>
<dbReference type="OrthoDB" id="191995at2759"/>
<dbReference type="GO" id="GO:0006783">
    <property type="term" value="P:heme biosynthetic process"/>
    <property type="evidence" value="ECO:0007669"/>
    <property type="project" value="UniProtKB-KW"/>
</dbReference>
<dbReference type="Gene3D" id="3.30.1360.120">
    <property type="entry name" value="Probable tRNA modification gtpase trme, domain 1"/>
    <property type="match status" value="1"/>
</dbReference>
<evidence type="ECO:0000259" key="8">
    <source>
        <dbReference type="Pfam" id="PF25455"/>
    </source>
</evidence>
<dbReference type="PANTHER" id="PTHR22602">
    <property type="entry name" value="TRANSFERASE CAF17, MITOCHONDRIAL-RELATED"/>
    <property type="match status" value="1"/>
</dbReference>
<dbReference type="FunFam" id="3.30.1360.120:FF:000015">
    <property type="entry name" value="IBA57, iron-sulfur cluster assembly"/>
    <property type="match status" value="1"/>
</dbReference>
<evidence type="ECO:0000256" key="2">
    <source>
        <dbReference type="ARBA" id="ARBA00022946"/>
    </source>
</evidence>